<dbReference type="EMBL" id="CP144699">
    <property type="protein sequence ID" value="WVZ18599.1"/>
    <property type="molecule type" value="Genomic_DNA"/>
</dbReference>
<dbReference type="PANTHER" id="PTHR34482">
    <property type="entry name" value="DNA DAMAGE-INDUCIBLE PROTEIN 1-LIKE"/>
    <property type="match status" value="1"/>
</dbReference>
<sequence length="213" mass="25192">MNEFLRHNPVKFNGKATPDEADDWICCNEKIFAAIECSEAQKLVFATYMLAGEAEHWWRGLQMEMEARGEVASWENFKAKFLERYFPDNAKMDREAEFMTLQQGNMSVEAYKERFEYLARFYTQNVTEQWKCRKFERGLRHNLLRALILLKINKLTKLVEQAKVVERIEEKGRMMRIQKGSFSGGKTMKKPYERPQPINQWTPKCFQCGGNHL</sequence>
<evidence type="ECO:0000313" key="2">
    <source>
        <dbReference type="EMBL" id="WVZ18599.1"/>
    </source>
</evidence>
<dbReference type="InterPro" id="IPR005162">
    <property type="entry name" value="Retrotrans_gag_dom"/>
</dbReference>
<accession>A0AAQ3NYX6</accession>
<protein>
    <recommendedName>
        <fullName evidence="1">Retrotransposon gag domain-containing protein</fullName>
    </recommendedName>
</protein>
<evidence type="ECO:0000313" key="3">
    <source>
        <dbReference type="Proteomes" id="UP001374535"/>
    </source>
</evidence>
<keyword evidence="3" id="KW-1185">Reference proteome</keyword>
<gene>
    <name evidence="2" type="ORF">V8G54_005921</name>
</gene>
<dbReference type="Proteomes" id="UP001374535">
    <property type="component" value="Chromosome 2"/>
</dbReference>
<reference evidence="2 3" key="1">
    <citation type="journal article" date="2023" name="Life. Sci Alliance">
        <title>Evolutionary insights into 3D genome organization and epigenetic landscape of Vigna mungo.</title>
        <authorList>
            <person name="Junaid A."/>
            <person name="Singh B."/>
            <person name="Bhatia S."/>
        </authorList>
    </citation>
    <scope>NUCLEOTIDE SEQUENCE [LARGE SCALE GENOMIC DNA]</scope>
    <source>
        <strain evidence="2">Urdbean</strain>
    </source>
</reference>
<feature type="domain" description="Retrotransposon gag" evidence="1">
    <location>
        <begin position="45"/>
        <end position="141"/>
    </location>
</feature>
<organism evidence="2 3">
    <name type="scientific">Vigna mungo</name>
    <name type="common">Black gram</name>
    <name type="synonym">Phaseolus mungo</name>
    <dbReference type="NCBI Taxonomy" id="3915"/>
    <lineage>
        <taxon>Eukaryota</taxon>
        <taxon>Viridiplantae</taxon>
        <taxon>Streptophyta</taxon>
        <taxon>Embryophyta</taxon>
        <taxon>Tracheophyta</taxon>
        <taxon>Spermatophyta</taxon>
        <taxon>Magnoliopsida</taxon>
        <taxon>eudicotyledons</taxon>
        <taxon>Gunneridae</taxon>
        <taxon>Pentapetalae</taxon>
        <taxon>rosids</taxon>
        <taxon>fabids</taxon>
        <taxon>Fabales</taxon>
        <taxon>Fabaceae</taxon>
        <taxon>Papilionoideae</taxon>
        <taxon>50 kb inversion clade</taxon>
        <taxon>NPAAA clade</taxon>
        <taxon>indigoferoid/millettioid clade</taxon>
        <taxon>Phaseoleae</taxon>
        <taxon>Vigna</taxon>
    </lineage>
</organism>
<dbReference type="PANTHER" id="PTHR34482:SF36">
    <property type="entry name" value="RETROTRANSPOSON GAG DOMAIN-CONTAINING PROTEIN"/>
    <property type="match status" value="1"/>
</dbReference>
<dbReference type="AlphaFoldDB" id="A0AAQ3NYX6"/>
<proteinExistence type="predicted"/>
<evidence type="ECO:0000259" key="1">
    <source>
        <dbReference type="Pfam" id="PF03732"/>
    </source>
</evidence>
<name>A0AAQ3NYX6_VIGMU</name>
<dbReference type="Pfam" id="PF03732">
    <property type="entry name" value="Retrotrans_gag"/>
    <property type="match status" value="1"/>
</dbReference>